<proteinExistence type="predicted"/>
<dbReference type="EMBL" id="SRLO01000166">
    <property type="protein sequence ID" value="TNN70178.1"/>
    <property type="molecule type" value="Genomic_DNA"/>
</dbReference>
<feature type="region of interest" description="Disordered" evidence="1">
    <location>
        <begin position="1"/>
        <end position="43"/>
    </location>
</feature>
<reference evidence="2 3" key="1">
    <citation type="submission" date="2019-03" db="EMBL/GenBank/DDBJ databases">
        <title>First draft genome of Liparis tanakae, snailfish: a comprehensive survey of snailfish specific genes.</title>
        <authorList>
            <person name="Kim W."/>
            <person name="Song I."/>
            <person name="Jeong J.-H."/>
            <person name="Kim D."/>
            <person name="Kim S."/>
            <person name="Ryu S."/>
            <person name="Song J.Y."/>
            <person name="Lee S.K."/>
        </authorList>
    </citation>
    <scope>NUCLEOTIDE SEQUENCE [LARGE SCALE GENOMIC DNA]</scope>
    <source>
        <tissue evidence="2">Muscle</tissue>
    </source>
</reference>
<protein>
    <submittedName>
        <fullName evidence="2">Uncharacterized protein</fullName>
    </submittedName>
</protein>
<name>A0A4Z2HWW8_9TELE</name>
<evidence type="ECO:0000256" key="1">
    <source>
        <dbReference type="SAM" id="MobiDB-lite"/>
    </source>
</evidence>
<comment type="caution">
    <text evidence="2">The sequence shown here is derived from an EMBL/GenBank/DDBJ whole genome shotgun (WGS) entry which is preliminary data.</text>
</comment>
<sequence>MVLRVPNVLPDDQTTLQLTANGSSRVENGDPAEGPTRGPGSGREKEIIEEAVPTFVPQNKARSPLTCVSLSDSTQAGASCTWTNGPPPVSAHCHAHFRRTGSVELPSRRRIDRERSSCPPDSGVCGAPLQPLEERCQPFELLERHIGKWLNSVAQHAHSSALMQYFFTLATGEKEREKEGEREREREGGSRRRGQRRVKETQFERAEDFLMIHHNDAPRMEDEDTFQPDIKLENILIETDWDRFLTVHQTGTSMANTEPDPPRCSAILTAVPKLSFCSEEGGGRSEEGGGRREERGGISEKP</sequence>
<dbReference type="AlphaFoldDB" id="A0A4Z2HWW8"/>
<feature type="compositionally biased region" description="Basic and acidic residues" evidence="1">
    <location>
        <begin position="173"/>
        <end position="190"/>
    </location>
</feature>
<feature type="region of interest" description="Disordered" evidence="1">
    <location>
        <begin position="173"/>
        <end position="202"/>
    </location>
</feature>
<keyword evidence="3" id="KW-1185">Reference proteome</keyword>
<organism evidence="2 3">
    <name type="scientific">Liparis tanakae</name>
    <name type="common">Tanaka's snailfish</name>
    <dbReference type="NCBI Taxonomy" id="230148"/>
    <lineage>
        <taxon>Eukaryota</taxon>
        <taxon>Metazoa</taxon>
        <taxon>Chordata</taxon>
        <taxon>Craniata</taxon>
        <taxon>Vertebrata</taxon>
        <taxon>Euteleostomi</taxon>
        <taxon>Actinopterygii</taxon>
        <taxon>Neopterygii</taxon>
        <taxon>Teleostei</taxon>
        <taxon>Neoteleostei</taxon>
        <taxon>Acanthomorphata</taxon>
        <taxon>Eupercaria</taxon>
        <taxon>Perciformes</taxon>
        <taxon>Cottioidei</taxon>
        <taxon>Cottales</taxon>
        <taxon>Liparidae</taxon>
        <taxon>Liparis</taxon>
    </lineage>
</organism>
<evidence type="ECO:0000313" key="3">
    <source>
        <dbReference type="Proteomes" id="UP000314294"/>
    </source>
</evidence>
<accession>A0A4Z2HWW8</accession>
<gene>
    <name evidence="2" type="ORF">EYF80_019549</name>
</gene>
<feature type="region of interest" description="Disordered" evidence="1">
    <location>
        <begin position="276"/>
        <end position="302"/>
    </location>
</feature>
<evidence type="ECO:0000313" key="2">
    <source>
        <dbReference type="EMBL" id="TNN70178.1"/>
    </source>
</evidence>
<feature type="compositionally biased region" description="Polar residues" evidence="1">
    <location>
        <begin position="12"/>
        <end position="26"/>
    </location>
</feature>
<dbReference type="Proteomes" id="UP000314294">
    <property type="component" value="Unassembled WGS sequence"/>
</dbReference>
<feature type="compositionally biased region" description="Basic and acidic residues" evidence="1">
    <location>
        <begin position="281"/>
        <end position="302"/>
    </location>
</feature>